<reference evidence="2 3" key="1">
    <citation type="submission" date="2023-08" db="EMBL/GenBank/DDBJ databases">
        <authorList>
            <person name="Palmer J.M."/>
        </authorList>
    </citation>
    <scope>NUCLEOTIDE SEQUENCE [LARGE SCALE GENOMIC DNA]</scope>
    <source>
        <strain evidence="2 3">TWF481</strain>
    </source>
</reference>
<accession>A0AAV9WC81</accession>
<evidence type="ECO:0000313" key="3">
    <source>
        <dbReference type="Proteomes" id="UP001370758"/>
    </source>
</evidence>
<evidence type="ECO:0000256" key="1">
    <source>
        <dbReference type="SAM" id="MobiDB-lite"/>
    </source>
</evidence>
<organism evidence="2 3">
    <name type="scientific">Arthrobotrys musiformis</name>
    <dbReference type="NCBI Taxonomy" id="47236"/>
    <lineage>
        <taxon>Eukaryota</taxon>
        <taxon>Fungi</taxon>
        <taxon>Dikarya</taxon>
        <taxon>Ascomycota</taxon>
        <taxon>Pezizomycotina</taxon>
        <taxon>Orbiliomycetes</taxon>
        <taxon>Orbiliales</taxon>
        <taxon>Orbiliaceae</taxon>
        <taxon>Arthrobotrys</taxon>
    </lineage>
</organism>
<feature type="compositionally biased region" description="Basic and acidic residues" evidence="1">
    <location>
        <begin position="24"/>
        <end position="46"/>
    </location>
</feature>
<evidence type="ECO:0000313" key="2">
    <source>
        <dbReference type="EMBL" id="KAK6505233.1"/>
    </source>
</evidence>
<comment type="caution">
    <text evidence="2">The sequence shown here is derived from an EMBL/GenBank/DDBJ whole genome shotgun (WGS) entry which is preliminary data.</text>
</comment>
<dbReference type="Proteomes" id="UP001370758">
    <property type="component" value="Unassembled WGS sequence"/>
</dbReference>
<proteinExistence type="predicted"/>
<name>A0AAV9WC81_9PEZI</name>
<sequence>MRSNRRRITRWWREKPRANQLGETGRKKEIQQVEGGRGEGEERRDREDEDDDDGGGEYEEEEDEEKVRMRIRMRARARARARMRVKTMGSMEDGWVDAVMRRACGRMAGTKRDCWLDLLFSLCGADGAEILPASNVPCC</sequence>
<feature type="compositionally biased region" description="Basic residues" evidence="1">
    <location>
        <begin position="1"/>
        <end position="10"/>
    </location>
</feature>
<dbReference type="EMBL" id="JAVHJL010000004">
    <property type="protein sequence ID" value="KAK6505233.1"/>
    <property type="molecule type" value="Genomic_DNA"/>
</dbReference>
<protein>
    <submittedName>
        <fullName evidence="2">Uncharacterized protein</fullName>
    </submittedName>
</protein>
<feature type="compositionally biased region" description="Acidic residues" evidence="1">
    <location>
        <begin position="47"/>
        <end position="64"/>
    </location>
</feature>
<gene>
    <name evidence="2" type="ORF">TWF481_007150</name>
</gene>
<dbReference type="AlphaFoldDB" id="A0AAV9WC81"/>
<keyword evidence="3" id="KW-1185">Reference proteome</keyword>
<feature type="region of interest" description="Disordered" evidence="1">
    <location>
        <begin position="1"/>
        <end position="66"/>
    </location>
</feature>